<dbReference type="InterPro" id="IPR001878">
    <property type="entry name" value="Znf_CCHC"/>
</dbReference>
<proteinExistence type="predicted"/>
<keyword evidence="1" id="KW-0862">Zinc</keyword>
<keyword evidence="4" id="KW-1185">Reference proteome</keyword>
<protein>
    <recommendedName>
        <fullName evidence="2">CCHC-type domain-containing protein</fullName>
    </recommendedName>
</protein>
<dbReference type="AlphaFoldDB" id="A0A1Q9C502"/>
<organism evidence="3 4">
    <name type="scientific">Symbiodinium microadriaticum</name>
    <name type="common">Dinoflagellate</name>
    <name type="synonym">Zooxanthella microadriatica</name>
    <dbReference type="NCBI Taxonomy" id="2951"/>
    <lineage>
        <taxon>Eukaryota</taxon>
        <taxon>Sar</taxon>
        <taxon>Alveolata</taxon>
        <taxon>Dinophyceae</taxon>
        <taxon>Suessiales</taxon>
        <taxon>Symbiodiniaceae</taxon>
        <taxon>Symbiodinium</taxon>
    </lineage>
</organism>
<evidence type="ECO:0000256" key="1">
    <source>
        <dbReference type="PROSITE-ProRule" id="PRU00047"/>
    </source>
</evidence>
<dbReference type="Gene3D" id="4.10.60.10">
    <property type="entry name" value="Zinc finger, CCHC-type"/>
    <property type="match status" value="1"/>
</dbReference>
<evidence type="ECO:0000313" key="3">
    <source>
        <dbReference type="EMBL" id="OLP78013.1"/>
    </source>
</evidence>
<dbReference type="EMBL" id="LSRX01001675">
    <property type="protein sequence ID" value="OLP78013.1"/>
    <property type="molecule type" value="Genomic_DNA"/>
</dbReference>
<dbReference type="GO" id="GO:0008270">
    <property type="term" value="F:zinc ion binding"/>
    <property type="evidence" value="ECO:0007669"/>
    <property type="project" value="UniProtKB-KW"/>
</dbReference>
<reference evidence="3 4" key="1">
    <citation type="submission" date="2016-02" db="EMBL/GenBank/DDBJ databases">
        <title>Genome analysis of coral dinoflagellate symbionts highlights evolutionary adaptations to a symbiotic lifestyle.</title>
        <authorList>
            <person name="Aranda M."/>
            <person name="Li Y."/>
            <person name="Liew Y.J."/>
            <person name="Baumgarten S."/>
            <person name="Simakov O."/>
            <person name="Wilson M."/>
            <person name="Piel J."/>
            <person name="Ashoor H."/>
            <person name="Bougouffa S."/>
            <person name="Bajic V.B."/>
            <person name="Ryu T."/>
            <person name="Ravasi T."/>
            <person name="Bayer T."/>
            <person name="Micklem G."/>
            <person name="Kim H."/>
            <person name="Bhak J."/>
            <person name="Lajeunesse T.C."/>
            <person name="Voolstra C.R."/>
        </authorList>
    </citation>
    <scope>NUCLEOTIDE SEQUENCE [LARGE SCALE GENOMIC DNA]</scope>
    <source>
        <strain evidence="3 4">CCMP2467</strain>
    </source>
</reference>
<evidence type="ECO:0000313" key="4">
    <source>
        <dbReference type="Proteomes" id="UP000186817"/>
    </source>
</evidence>
<keyword evidence="1" id="KW-0863">Zinc-finger</keyword>
<sequence length="160" mass="18030">MSCGYEVVRTITSQYSIVSRMEAVYVRDSALKLFQSVGGIKRPTDLIRHLEDAFAKSESKLTNFPELKLSEADRCSVLLQSLSAEVRQHVVLHGKSDDWEALRKSLTYYEEQLRLCDLPGSARALSDVLCDYCGKKGHKAEQCWQKKRDERAAAGGDLQT</sequence>
<keyword evidence="1" id="KW-0479">Metal-binding</keyword>
<gene>
    <name evidence="3" type="ORF">AK812_SmicGene41861</name>
</gene>
<dbReference type="SUPFAM" id="SSF57756">
    <property type="entry name" value="Retrovirus zinc finger-like domains"/>
    <property type="match status" value="1"/>
</dbReference>
<dbReference type="Proteomes" id="UP000186817">
    <property type="component" value="Unassembled WGS sequence"/>
</dbReference>
<dbReference type="GO" id="GO:0003676">
    <property type="term" value="F:nucleic acid binding"/>
    <property type="evidence" value="ECO:0007669"/>
    <property type="project" value="InterPro"/>
</dbReference>
<dbReference type="OrthoDB" id="443183at2759"/>
<dbReference type="PROSITE" id="PS50158">
    <property type="entry name" value="ZF_CCHC"/>
    <property type="match status" value="1"/>
</dbReference>
<feature type="domain" description="CCHC-type" evidence="2">
    <location>
        <begin position="130"/>
        <end position="143"/>
    </location>
</feature>
<dbReference type="InterPro" id="IPR036875">
    <property type="entry name" value="Znf_CCHC_sf"/>
</dbReference>
<accession>A0A1Q9C502</accession>
<comment type="caution">
    <text evidence="3">The sequence shown here is derived from an EMBL/GenBank/DDBJ whole genome shotgun (WGS) entry which is preliminary data.</text>
</comment>
<name>A0A1Q9C502_SYMMI</name>
<evidence type="ECO:0000259" key="2">
    <source>
        <dbReference type="PROSITE" id="PS50158"/>
    </source>
</evidence>